<accession>A0A231SHR2</accession>
<gene>
    <name evidence="1" type="ORF">BEH_20275</name>
</gene>
<name>A0A0H4KPG4_9BACI</name>
<evidence type="ECO:0000313" key="2">
    <source>
        <dbReference type="Proteomes" id="UP000036202"/>
    </source>
</evidence>
<reference evidence="1 2" key="1">
    <citation type="journal article" date="2015" name="PLoS ONE">
        <title>Genome Sequence of Bacillus endophyticus and Analysis of Its Companion Mechanism in the Ketogulonigenium vulgare-Bacillus Strain Consortium.</title>
        <authorList>
            <person name="Jia N."/>
            <person name="Du J."/>
            <person name="Ding M.Z."/>
            <person name="Gao F."/>
            <person name="Yuan Y.J."/>
        </authorList>
    </citation>
    <scope>NUCLEOTIDE SEQUENCE [LARGE SCALE GENOMIC DNA]</scope>
    <source>
        <strain evidence="1 2">Hbe603</strain>
    </source>
</reference>
<dbReference type="KEGG" id="beo:BEH_20275"/>
<organism evidence="1 2">
    <name type="scientific">Priestia filamentosa</name>
    <dbReference type="NCBI Taxonomy" id="1402861"/>
    <lineage>
        <taxon>Bacteria</taxon>
        <taxon>Bacillati</taxon>
        <taxon>Bacillota</taxon>
        <taxon>Bacilli</taxon>
        <taxon>Bacillales</taxon>
        <taxon>Bacillaceae</taxon>
        <taxon>Priestia</taxon>
    </lineage>
</organism>
<sequence>MKTNAARQVRAKIEDYTRFIYILLALSGFLYIGTLISNHEHHGGTMTIMMSGTFVLLLVSFLFSYKVKKLRSSLEE</sequence>
<dbReference type="RefSeq" id="WP_040056829.1">
    <property type="nucleotide sequence ID" value="NZ_CP011974.1"/>
</dbReference>
<accession>A0A0H4KPG4</accession>
<dbReference type="OrthoDB" id="2943632at2"/>
<dbReference type="GeneID" id="93699823"/>
<dbReference type="PATRIC" id="fig|135735.6.peg.4292"/>
<reference evidence="2" key="2">
    <citation type="submission" date="2015-06" db="EMBL/GenBank/DDBJ databases">
        <title>Genome Sequence of Bacillus endophyticus and Analysis of its Companion Mechanism in the Ketogulonigenium vulgare-Bacillus strain Consortium.</title>
        <authorList>
            <person name="Jia N."/>
            <person name="Du J."/>
            <person name="Ding M.-Z."/>
            <person name="Gao F."/>
            <person name="Yuan Y.-J."/>
        </authorList>
    </citation>
    <scope>NUCLEOTIDE SEQUENCE [LARGE SCALE GENOMIC DNA]</scope>
    <source>
        <strain evidence="2">Hbe603</strain>
    </source>
</reference>
<dbReference type="Proteomes" id="UP000036202">
    <property type="component" value="Chromosome"/>
</dbReference>
<evidence type="ECO:0000313" key="1">
    <source>
        <dbReference type="EMBL" id="AKO94224.1"/>
    </source>
</evidence>
<dbReference type="InterPro" id="IPR025418">
    <property type="entry name" value="YrhC-like"/>
</dbReference>
<dbReference type="AlphaFoldDB" id="A0A0H4KPG4"/>
<protein>
    <submittedName>
        <fullName evidence="1">Uncharacterized protein</fullName>
    </submittedName>
</protein>
<dbReference type="EMBL" id="CP011974">
    <property type="protein sequence ID" value="AKO94224.1"/>
    <property type="molecule type" value="Genomic_DNA"/>
</dbReference>
<keyword evidence="2" id="KW-1185">Reference proteome</keyword>
<dbReference type="Pfam" id="PF14143">
    <property type="entry name" value="YrhC"/>
    <property type="match status" value="1"/>
</dbReference>
<proteinExistence type="predicted"/>